<protein>
    <recommendedName>
        <fullName evidence="5">Succinate dehydrogenase hydrophobic membrane anchor subunit</fullName>
    </recommendedName>
</protein>
<keyword evidence="9 15" id="KW-0812">Transmembrane</keyword>
<evidence type="ECO:0000256" key="13">
    <source>
        <dbReference type="ARBA" id="ARBA00023004"/>
    </source>
</evidence>
<dbReference type="InterPro" id="IPR014312">
    <property type="entry name" value="Succ_DH_anchor"/>
</dbReference>
<keyword evidence="11" id="KW-0249">Electron transport</keyword>
<evidence type="ECO:0000256" key="7">
    <source>
        <dbReference type="ARBA" id="ARBA00022532"/>
    </source>
</evidence>
<keyword evidence="7" id="KW-0816">Tricarboxylic acid cycle</keyword>
<comment type="subcellular location">
    <subcellularLocation>
        <location evidence="3">Membrane</location>
        <topology evidence="3">Multi-pass membrane protein</topology>
    </subcellularLocation>
</comment>
<feature type="transmembrane region" description="Helical" evidence="15">
    <location>
        <begin position="39"/>
        <end position="60"/>
    </location>
</feature>
<evidence type="ECO:0000256" key="4">
    <source>
        <dbReference type="ARBA" id="ARBA00005163"/>
    </source>
</evidence>
<reference evidence="17" key="1">
    <citation type="journal article" date="2019" name="Int. J. Syst. Evol. Microbiol.">
        <title>The Global Catalogue of Microorganisms (GCM) 10K type strain sequencing project: providing services to taxonomists for standard genome sequencing and annotation.</title>
        <authorList>
            <consortium name="The Broad Institute Genomics Platform"/>
            <consortium name="The Broad Institute Genome Sequencing Center for Infectious Disease"/>
            <person name="Wu L."/>
            <person name="Ma J."/>
        </authorList>
    </citation>
    <scope>NUCLEOTIDE SEQUENCE [LARGE SCALE GENOMIC DNA]</scope>
    <source>
        <strain evidence="17">CCUG 55854</strain>
    </source>
</reference>
<dbReference type="CDD" id="cd03495">
    <property type="entry name" value="SQR_TypeC_SdhD_like"/>
    <property type="match status" value="1"/>
</dbReference>
<dbReference type="InterPro" id="IPR034804">
    <property type="entry name" value="SQR/QFR_C/D"/>
</dbReference>
<evidence type="ECO:0000256" key="12">
    <source>
        <dbReference type="ARBA" id="ARBA00022989"/>
    </source>
</evidence>
<keyword evidence="10" id="KW-0479">Metal-binding</keyword>
<organism evidence="16 17">
    <name type="scientific">Pseudoxanthomonas kaohsiungensis</name>
    <dbReference type="NCBI Taxonomy" id="283923"/>
    <lineage>
        <taxon>Bacteria</taxon>
        <taxon>Pseudomonadati</taxon>
        <taxon>Pseudomonadota</taxon>
        <taxon>Gammaproteobacteria</taxon>
        <taxon>Lysobacterales</taxon>
        <taxon>Lysobacteraceae</taxon>
        <taxon>Pseudoxanthomonas</taxon>
    </lineage>
</organism>
<evidence type="ECO:0000256" key="1">
    <source>
        <dbReference type="ARBA" id="ARBA00001971"/>
    </source>
</evidence>
<dbReference type="NCBIfam" id="TIGR02968">
    <property type="entry name" value="succ_dehyd_anc"/>
    <property type="match status" value="1"/>
</dbReference>
<dbReference type="InterPro" id="IPR000701">
    <property type="entry name" value="SuccDH_FuR_B_TM-su"/>
</dbReference>
<keyword evidence="13" id="KW-0408">Iron</keyword>
<evidence type="ECO:0000256" key="11">
    <source>
        <dbReference type="ARBA" id="ARBA00022982"/>
    </source>
</evidence>
<comment type="pathway">
    <text evidence="4">Carbohydrate metabolism; tricarboxylic acid cycle.</text>
</comment>
<dbReference type="Gene3D" id="1.20.1300.10">
    <property type="entry name" value="Fumarate reductase/succinate dehydrogenase, transmembrane subunit"/>
    <property type="match status" value="1"/>
</dbReference>
<dbReference type="Pfam" id="PF01127">
    <property type="entry name" value="Sdh_cyt"/>
    <property type="match status" value="1"/>
</dbReference>
<comment type="caution">
    <text evidence="16">The sequence shown here is derived from an EMBL/GenBank/DDBJ whole genome shotgun (WGS) entry which is preliminary data.</text>
</comment>
<accession>A0ABW3M289</accession>
<evidence type="ECO:0000256" key="2">
    <source>
        <dbReference type="ARBA" id="ARBA00004050"/>
    </source>
</evidence>
<comment type="cofactor">
    <cofactor evidence="1">
        <name>heme</name>
        <dbReference type="ChEBI" id="CHEBI:30413"/>
    </cofactor>
</comment>
<evidence type="ECO:0000256" key="14">
    <source>
        <dbReference type="ARBA" id="ARBA00023136"/>
    </source>
</evidence>
<name>A0ABW3M289_9GAMM</name>
<sequence length="133" mass="14424">MNAGNRGNRYRTPLKDVRGLGSAKTGTEHFIHQRLTATALALLGLWFVWFVIGLVGSDYLTAADAVSRPWNAVLLVGFLVAMFWHAQLGLQVILEDYIHHSLLALVLQTGVKFIAVLGAIVSIFAVARIALAG</sequence>
<keyword evidence="17" id="KW-1185">Reference proteome</keyword>
<evidence type="ECO:0000256" key="15">
    <source>
        <dbReference type="SAM" id="Phobius"/>
    </source>
</evidence>
<proteinExistence type="predicted"/>
<keyword evidence="6" id="KW-0813">Transport</keyword>
<evidence type="ECO:0000313" key="17">
    <source>
        <dbReference type="Proteomes" id="UP001597033"/>
    </source>
</evidence>
<evidence type="ECO:0000313" key="16">
    <source>
        <dbReference type="EMBL" id="MFD1043709.1"/>
    </source>
</evidence>
<dbReference type="Proteomes" id="UP001597033">
    <property type="component" value="Unassembled WGS sequence"/>
</dbReference>
<dbReference type="EMBL" id="JBHTKN010000013">
    <property type="protein sequence ID" value="MFD1043709.1"/>
    <property type="molecule type" value="Genomic_DNA"/>
</dbReference>
<feature type="transmembrane region" description="Helical" evidence="15">
    <location>
        <begin position="113"/>
        <end position="131"/>
    </location>
</feature>
<gene>
    <name evidence="16" type="primary">sdhD</name>
    <name evidence="16" type="ORF">ACFQ2N_15260</name>
</gene>
<keyword evidence="8" id="KW-0349">Heme</keyword>
<dbReference type="RefSeq" id="WP_162375709.1">
    <property type="nucleotide sequence ID" value="NZ_JBHTKN010000013.1"/>
</dbReference>
<feature type="transmembrane region" description="Helical" evidence="15">
    <location>
        <begin position="72"/>
        <end position="93"/>
    </location>
</feature>
<evidence type="ECO:0000256" key="9">
    <source>
        <dbReference type="ARBA" id="ARBA00022692"/>
    </source>
</evidence>
<evidence type="ECO:0000256" key="3">
    <source>
        <dbReference type="ARBA" id="ARBA00004141"/>
    </source>
</evidence>
<evidence type="ECO:0000256" key="5">
    <source>
        <dbReference type="ARBA" id="ARBA00019425"/>
    </source>
</evidence>
<keyword evidence="12 15" id="KW-1133">Transmembrane helix</keyword>
<comment type="function">
    <text evidence="2">Membrane-anchoring subunit of succinate dehydrogenase (SDH).</text>
</comment>
<keyword evidence="14 15" id="KW-0472">Membrane</keyword>
<evidence type="ECO:0000256" key="8">
    <source>
        <dbReference type="ARBA" id="ARBA00022617"/>
    </source>
</evidence>
<dbReference type="SUPFAM" id="SSF81343">
    <property type="entry name" value="Fumarate reductase respiratory complex transmembrane subunits"/>
    <property type="match status" value="1"/>
</dbReference>
<evidence type="ECO:0000256" key="10">
    <source>
        <dbReference type="ARBA" id="ARBA00022723"/>
    </source>
</evidence>
<evidence type="ECO:0000256" key="6">
    <source>
        <dbReference type="ARBA" id="ARBA00022448"/>
    </source>
</evidence>